<dbReference type="PANTHER" id="PTHR33452:SF1">
    <property type="entry name" value="INNER MEMBRANE PROTEIN YPHA-RELATED"/>
    <property type="match status" value="1"/>
</dbReference>
<evidence type="ECO:0008006" key="10">
    <source>
        <dbReference type="Google" id="ProtNLM"/>
    </source>
</evidence>
<dbReference type="EMBL" id="MFEI01000002">
    <property type="protein sequence ID" value="OGE81829.1"/>
    <property type="molecule type" value="Genomic_DNA"/>
</dbReference>
<evidence type="ECO:0000256" key="4">
    <source>
        <dbReference type="ARBA" id="ARBA00022692"/>
    </source>
</evidence>
<evidence type="ECO:0000256" key="3">
    <source>
        <dbReference type="ARBA" id="ARBA00022475"/>
    </source>
</evidence>
<dbReference type="PANTHER" id="PTHR33452">
    <property type="entry name" value="OXIDOREDUCTASE CATD-RELATED"/>
    <property type="match status" value="1"/>
</dbReference>
<feature type="transmembrane region" description="Helical" evidence="7">
    <location>
        <begin position="81"/>
        <end position="99"/>
    </location>
</feature>
<dbReference type="InterPro" id="IPR032808">
    <property type="entry name" value="DoxX"/>
</dbReference>
<dbReference type="GO" id="GO:0005886">
    <property type="term" value="C:plasma membrane"/>
    <property type="evidence" value="ECO:0007669"/>
    <property type="project" value="UniProtKB-SubCell"/>
</dbReference>
<evidence type="ECO:0000256" key="1">
    <source>
        <dbReference type="ARBA" id="ARBA00004651"/>
    </source>
</evidence>
<keyword evidence="6 7" id="KW-0472">Membrane</keyword>
<comment type="subcellular location">
    <subcellularLocation>
        <location evidence="1">Cell membrane</location>
        <topology evidence="1">Multi-pass membrane protein</topology>
    </subcellularLocation>
</comment>
<accession>A0A1F5NVW9</accession>
<comment type="similarity">
    <text evidence="2">Belongs to the DoxX family.</text>
</comment>
<evidence type="ECO:0000313" key="9">
    <source>
        <dbReference type="Proteomes" id="UP000177912"/>
    </source>
</evidence>
<organism evidence="8 9">
    <name type="scientific">Candidatus Doudnabacteria bacterium RIFCSPHIGHO2_01_FULL_43_23</name>
    <dbReference type="NCBI Taxonomy" id="1817822"/>
    <lineage>
        <taxon>Bacteria</taxon>
        <taxon>Candidatus Doudnaibacteriota</taxon>
    </lineage>
</organism>
<name>A0A1F5NVW9_9BACT</name>
<feature type="transmembrane region" description="Helical" evidence="7">
    <location>
        <begin position="111"/>
        <end position="132"/>
    </location>
</feature>
<dbReference type="Proteomes" id="UP000177912">
    <property type="component" value="Unassembled WGS sequence"/>
</dbReference>
<keyword evidence="4 7" id="KW-0812">Transmembrane</keyword>
<reference evidence="8 9" key="1">
    <citation type="journal article" date="2016" name="Nat. Commun.">
        <title>Thousands of microbial genomes shed light on interconnected biogeochemical processes in an aquifer system.</title>
        <authorList>
            <person name="Anantharaman K."/>
            <person name="Brown C.T."/>
            <person name="Hug L.A."/>
            <person name="Sharon I."/>
            <person name="Castelle C.J."/>
            <person name="Probst A.J."/>
            <person name="Thomas B.C."/>
            <person name="Singh A."/>
            <person name="Wilkins M.J."/>
            <person name="Karaoz U."/>
            <person name="Brodie E.L."/>
            <person name="Williams K.H."/>
            <person name="Hubbard S.S."/>
            <person name="Banfield J.F."/>
        </authorList>
    </citation>
    <scope>NUCLEOTIDE SEQUENCE [LARGE SCALE GENOMIC DNA]</scope>
</reference>
<protein>
    <recommendedName>
        <fullName evidence="10">DoxX family protein</fullName>
    </recommendedName>
</protein>
<dbReference type="AlphaFoldDB" id="A0A1F5NVW9"/>
<keyword evidence="5 7" id="KW-1133">Transmembrane helix</keyword>
<evidence type="ECO:0000256" key="2">
    <source>
        <dbReference type="ARBA" id="ARBA00006679"/>
    </source>
</evidence>
<dbReference type="Pfam" id="PF07681">
    <property type="entry name" value="DoxX"/>
    <property type="match status" value="1"/>
</dbReference>
<gene>
    <name evidence="8" type="ORF">A2826_02545</name>
</gene>
<keyword evidence="3" id="KW-1003">Cell membrane</keyword>
<evidence type="ECO:0000313" key="8">
    <source>
        <dbReference type="EMBL" id="OGE81829.1"/>
    </source>
</evidence>
<feature type="transmembrane region" description="Helical" evidence="7">
    <location>
        <begin position="51"/>
        <end position="74"/>
    </location>
</feature>
<evidence type="ECO:0000256" key="6">
    <source>
        <dbReference type="ARBA" id="ARBA00023136"/>
    </source>
</evidence>
<proteinExistence type="inferred from homology"/>
<feature type="transmembrane region" description="Helical" evidence="7">
    <location>
        <begin position="12"/>
        <end position="31"/>
    </location>
</feature>
<sequence>MNLFKYRTPCCNYSPIFLRLALGAIMIMHGYDKLFVTGPEGVAVFFDNLSIPIPLINAWFISLLEFGGGIAIVLGLFTRVLSLLFAGDMFVAFVTVHAKNGFFVKEGGYEFVMIIFAVALALACLGAGKYSLDRLLLPRVQKN</sequence>
<comment type="caution">
    <text evidence="8">The sequence shown here is derived from an EMBL/GenBank/DDBJ whole genome shotgun (WGS) entry which is preliminary data.</text>
</comment>
<dbReference type="InterPro" id="IPR051907">
    <property type="entry name" value="DoxX-like_oxidoreductase"/>
</dbReference>
<dbReference type="STRING" id="1817822.A2826_02545"/>
<evidence type="ECO:0000256" key="5">
    <source>
        <dbReference type="ARBA" id="ARBA00022989"/>
    </source>
</evidence>
<evidence type="ECO:0000256" key="7">
    <source>
        <dbReference type="SAM" id="Phobius"/>
    </source>
</evidence>